<dbReference type="Pfam" id="PF07883">
    <property type="entry name" value="Cupin_2"/>
    <property type="match status" value="1"/>
</dbReference>
<dbReference type="STRING" id="1802593.A2172_05125"/>
<name>A0A1G1W891_9BACT</name>
<organism evidence="2 3">
    <name type="scientific">Candidatus Woykebacteria bacterium RBG_13_40_15</name>
    <dbReference type="NCBI Taxonomy" id="1802593"/>
    <lineage>
        <taxon>Bacteria</taxon>
        <taxon>Candidatus Woykeibacteriota</taxon>
    </lineage>
</organism>
<accession>A0A1G1W891</accession>
<evidence type="ECO:0000313" key="3">
    <source>
        <dbReference type="Proteomes" id="UP000176631"/>
    </source>
</evidence>
<evidence type="ECO:0000313" key="2">
    <source>
        <dbReference type="EMBL" id="OGY23886.1"/>
    </source>
</evidence>
<dbReference type="InterPro" id="IPR014710">
    <property type="entry name" value="RmlC-like_jellyroll"/>
</dbReference>
<dbReference type="EMBL" id="MHCP01000019">
    <property type="protein sequence ID" value="OGY23886.1"/>
    <property type="molecule type" value="Genomic_DNA"/>
</dbReference>
<feature type="domain" description="Cupin type-2" evidence="1">
    <location>
        <begin position="52"/>
        <end position="88"/>
    </location>
</feature>
<protein>
    <recommendedName>
        <fullName evidence="1">Cupin type-2 domain-containing protein</fullName>
    </recommendedName>
</protein>
<dbReference type="AlphaFoldDB" id="A0A1G1W891"/>
<gene>
    <name evidence="2" type="ORF">A2172_05125</name>
</gene>
<reference evidence="2 3" key="1">
    <citation type="journal article" date="2016" name="Nat. Commun.">
        <title>Thousands of microbial genomes shed light on interconnected biogeochemical processes in an aquifer system.</title>
        <authorList>
            <person name="Anantharaman K."/>
            <person name="Brown C.T."/>
            <person name="Hug L.A."/>
            <person name="Sharon I."/>
            <person name="Castelle C.J."/>
            <person name="Probst A.J."/>
            <person name="Thomas B.C."/>
            <person name="Singh A."/>
            <person name="Wilkins M.J."/>
            <person name="Karaoz U."/>
            <person name="Brodie E.L."/>
            <person name="Williams K.H."/>
            <person name="Hubbard S.S."/>
            <person name="Banfield J.F."/>
        </authorList>
    </citation>
    <scope>NUCLEOTIDE SEQUENCE [LARGE SCALE GENOMIC DNA]</scope>
</reference>
<dbReference type="Gene3D" id="2.60.120.10">
    <property type="entry name" value="Jelly Rolls"/>
    <property type="match status" value="1"/>
</dbReference>
<dbReference type="InterPro" id="IPR011051">
    <property type="entry name" value="RmlC_Cupin_sf"/>
</dbReference>
<dbReference type="SUPFAM" id="SSF51182">
    <property type="entry name" value="RmlC-like cupins"/>
    <property type="match status" value="1"/>
</dbReference>
<comment type="caution">
    <text evidence="2">The sequence shown here is derived from an EMBL/GenBank/DDBJ whole genome shotgun (WGS) entry which is preliminary data.</text>
</comment>
<dbReference type="Proteomes" id="UP000176631">
    <property type="component" value="Unassembled WGS sequence"/>
</dbReference>
<evidence type="ECO:0000259" key="1">
    <source>
        <dbReference type="Pfam" id="PF07883"/>
    </source>
</evidence>
<dbReference type="InterPro" id="IPR013096">
    <property type="entry name" value="Cupin_2"/>
</dbReference>
<sequence>MAYIKDKPKKPTFSQSGLDGYQFPLENKEIEVYFVDVAKGHDNYIVSKKITHVYYIFEGKGFFDINGEKYDVTPGELIEVPPNVEYAYSGSMKLLLIMTPSWFEGNEMITKRNQGN</sequence>
<proteinExistence type="predicted"/>